<dbReference type="Proteomes" id="UP001198983">
    <property type="component" value="Chromosome"/>
</dbReference>
<evidence type="ECO:0000313" key="3">
    <source>
        <dbReference type="Proteomes" id="UP001198983"/>
    </source>
</evidence>
<dbReference type="RefSeq" id="WP_228108309.1">
    <property type="nucleotide sequence ID" value="NZ_CP081135.1"/>
</dbReference>
<feature type="transmembrane region" description="Helical" evidence="1">
    <location>
        <begin position="10"/>
        <end position="28"/>
    </location>
</feature>
<accession>A0AAX2ZFN1</accession>
<keyword evidence="1" id="KW-0472">Membrane</keyword>
<evidence type="ECO:0000313" key="2">
    <source>
        <dbReference type="EMBL" id="UEL48114.1"/>
    </source>
</evidence>
<dbReference type="EMBL" id="CP081135">
    <property type="protein sequence ID" value="UEL48114.1"/>
    <property type="molecule type" value="Genomic_DNA"/>
</dbReference>
<reference evidence="2 3" key="1">
    <citation type="journal article" date="2023" name="Int. J. Syst. Evol. Microbiol.">
        <title>Terrisporobacter hibernicus sp. nov., isolated from bovine faeces in Northern Ireland.</title>
        <authorList>
            <person name="Mitchell M."/>
            <person name="Nguyen S.V."/>
            <person name="Connor M."/>
            <person name="Fairley D.J."/>
            <person name="Donoghue O."/>
            <person name="Marshall H."/>
            <person name="Koolman L."/>
            <person name="McMullan G."/>
            <person name="Schaffer K.E."/>
            <person name="McGrath J.W."/>
            <person name="Fanning S."/>
        </authorList>
    </citation>
    <scope>NUCLEOTIDE SEQUENCE [LARGE SCALE GENOMIC DNA]</scope>
    <source>
        <strain evidence="2 3">MCA3</strain>
    </source>
</reference>
<keyword evidence="3" id="KW-1185">Reference proteome</keyword>
<organism evidence="2 3">
    <name type="scientific">Terrisporobacter hibernicus</name>
    <dbReference type="NCBI Taxonomy" id="2813371"/>
    <lineage>
        <taxon>Bacteria</taxon>
        <taxon>Bacillati</taxon>
        <taxon>Bacillota</taxon>
        <taxon>Clostridia</taxon>
        <taxon>Peptostreptococcales</taxon>
        <taxon>Peptostreptococcaceae</taxon>
        <taxon>Terrisporobacter</taxon>
    </lineage>
</organism>
<name>A0AAX2ZFN1_9FIRM</name>
<keyword evidence="1" id="KW-1133">Transmembrane helix</keyword>
<dbReference type="KEGG" id="tem:JW646_01300"/>
<sequence length="50" mass="5910">MKHDYNNNHVLQNTILIIIVFTLLLGYLSQYDLKLLLVDIFNGRISMLFK</sequence>
<keyword evidence="1" id="KW-0812">Transmembrane</keyword>
<protein>
    <submittedName>
        <fullName evidence="2">Uncharacterized protein</fullName>
    </submittedName>
</protein>
<dbReference type="AlphaFoldDB" id="A0AAX2ZFN1"/>
<evidence type="ECO:0000256" key="1">
    <source>
        <dbReference type="SAM" id="Phobius"/>
    </source>
</evidence>
<gene>
    <name evidence="2" type="ORF">JW646_01300</name>
</gene>
<proteinExistence type="predicted"/>